<evidence type="ECO:0000256" key="1">
    <source>
        <dbReference type="ARBA" id="ARBA00004141"/>
    </source>
</evidence>
<reference evidence="10" key="1">
    <citation type="submission" date="2022-07" db="EMBL/GenBank/DDBJ databases">
        <title>Genome analysis of Parmales, a sister group of diatoms, reveals the evolutionary specialization of diatoms from phago-mixotrophs to photoautotrophs.</title>
        <authorList>
            <person name="Ban H."/>
            <person name="Sato S."/>
            <person name="Yoshikawa S."/>
            <person name="Kazumasa Y."/>
            <person name="Nakamura Y."/>
            <person name="Ichinomiya M."/>
            <person name="Saitoh K."/>
            <person name="Sato N."/>
            <person name="Blanc-Mathieu R."/>
            <person name="Endo H."/>
            <person name="Kuwata A."/>
            <person name="Ogata H."/>
        </authorList>
    </citation>
    <scope>NUCLEOTIDE SEQUENCE</scope>
</reference>
<evidence type="ECO:0000256" key="2">
    <source>
        <dbReference type="ARBA" id="ARBA00005241"/>
    </source>
</evidence>
<dbReference type="PANTHER" id="PTHR16172:SF41">
    <property type="entry name" value="MAJOR FACILITATOR SUPERFAMILY DOMAIN-CONTAINING PROTEIN 6-LIKE"/>
    <property type="match status" value="1"/>
</dbReference>
<evidence type="ECO:0000256" key="4">
    <source>
        <dbReference type="ARBA" id="ARBA00022989"/>
    </source>
</evidence>
<dbReference type="SUPFAM" id="SSF103473">
    <property type="entry name" value="MFS general substrate transporter"/>
    <property type="match status" value="1"/>
</dbReference>
<evidence type="ECO:0000256" key="8">
    <source>
        <dbReference type="SAM" id="SignalP"/>
    </source>
</evidence>
<feature type="transmembrane region" description="Helical" evidence="7">
    <location>
        <begin position="76"/>
        <end position="97"/>
    </location>
</feature>
<feature type="domain" description="Major facilitator superfamily associated" evidence="9">
    <location>
        <begin position="206"/>
        <end position="341"/>
    </location>
</feature>
<evidence type="ECO:0000256" key="3">
    <source>
        <dbReference type="ARBA" id="ARBA00022692"/>
    </source>
</evidence>
<dbReference type="GO" id="GO:0016020">
    <property type="term" value="C:membrane"/>
    <property type="evidence" value="ECO:0007669"/>
    <property type="project" value="UniProtKB-SubCell"/>
</dbReference>
<proteinExistence type="inferred from homology"/>
<gene>
    <name evidence="10" type="ORF">TrRE_jg1489</name>
</gene>
<feature type="region of interest" description="Disordered" evidence="6">
    <location>
        <begin position="381"/>
        <end position="413"/>
    </location>
</feature>
<dbReference type="OrthoDB" id="515887at2759"/>
<feature type="transmembrane region" description="Helical" evidence="7">
    <location>
        <begin position="145"/>
        <end position="162"/>
    </location>
</feature>
<evidence type="ECO:0000256" key="6">
    <source>
        <dbReference type="SAM" id="MobiDB-lite"/>
    </source>
</evidence>
<keyword evidence="11" id="KW-1185">Reference proteome</keyword>
<name>A0A9W6ZFA7_9STRA</name>
<feature type="transmembrane region" description="Helical" evidence="7">
    <location>
        <begin position="303"/>
        <end position="327"/>
    </location>
</feature>
<dbReference type="InterPro" id="IPR024989">
    <property type="entry name" value="MFS_assoc_dom"/>
</dbReference>
<keyword evidence="8" id="KW-0732">Signal</keyword>
<evidence type="ECO:0000313" key="11">
    <source>
        <dbReference type="Proteomes" id="UP001165082"/>
    </source>
</evidence>
<sequence length="413" mass="45636">MPSSTQTTPTTLLRLVKALQFLSSLTDVAWNRFQPLLYMSQGYTTQQIGMLKTVSFATKFLIGPFWSLASDLQSPVVVLIISYLLGMATLLSVRHLLLIQAPFYMFIFARMLRSASNAVGPLRDAITLEHTKKRKDEESYGRQRLFASLAWGLGSYLGGYLIDTFGLWCVFPYTLAMTCLTVVLLGVIWTLSREDGHADRSRRNTKKLGGTRSFSGLTTLWSIVGGIPIFWYSKRIFVLHGGWKMIWSAMLIVAIRLPLLAYFVATKDDLNYILPIQFFHGTAFALLWSGGTDYLQQHAPPSIVASTQTILSTTYFTVGQGVGNAFWMSMYESRGPRDMYKMGTALTLAVLGGSFYAVGTLKGNGKQGAEGGEDEGELLPVMVGRNGSRGNGSGGKISPVLSRQNRRSEVHIV</sequence>
<accession>A0A9W6ZFA7</accession>
<feature type="transmembrane region" description="Helical" evidence="7">
    <location>
        <begin position="245"/>
        <end position="265"/>
    </location>
</feature>
<dbReference type="Gene3D" id="1.20.1250.20">
    <property type="entry name" value="MFS general substrate transporter like domains"/>
    <property type="match status" value="2"/>
</dbReference>
<dbReference type="InterPro" id="IPR051717">
    <property type="entry name" value="MFS_MFSD6"/>
</dbReference>
<dbReference type="Pfam" id="PF12832">
    <property type="entry name" value="MFS_1_like"/>
    <property type="match status" value="2"/>
</dbReference>
<feature type="domain" description="Major facilitator superfamily associated" evidence="9">
    <location>
        <begin position="39"/>
        <end position="190"/>
    </location>
</feature>
<comment type="similarity">
    <text evidence="2">Belongs to the major facilitator superfamily. MFSD6 family.</text>
</comment>
<feature type="transmembrane region" description="Helical" evidence="7">
    <location>
        <begin position="174"/>
        <end position="192"/>
    </location>
</feature>
<keyword evidence="4 7" id="KW-1133">Transmembrane helix</keyword>
<feature type="chain" id="PRO_5040741153" description="Major facilitator superfamily associated domain-containing protein" evidence="8">
    <location>
        <begin position="19"/>
        <end position="413"/>
    </location>
</feature>
<feature type="transmembrane region" description="Helical" evidence="7">
    <location>
        <begin position="272"/>
        <end position="291"/>
    </location>
</feature>
<feature type="transmembrane region" description="Helical" evidence="7">
    <location>
        <begin position="339"/>
        <end position="358"/>
    </location>
</feature>
<protein>
    <recommendedName>
        <fullName evidence="9">Major facilitator superfamily associated domain-containing protein</fullName>
    </recommendedName>
</protein>
<organism evidence="10 11">
    <name type="scientific">Triparma retinervis</name>
    <dbReference type="NCBI Taxonomy" id="2557542"/>
    <lineage>
        <taxon>Eukaryota</taxon>
        <taxon>Sar</taxon>
        <taxon>Stramenopiles</taxon>
        <taxon>Ochrophyta</taxon>
        <taxon>Bolidophyceae</taxon>
        <taxon>Parmales</taxon>
        <taxon>Triparmaceae</taxon>
        <taxon>Triparma</taxon>
    </lineage>
</organism>
<dbReference type="Proteomes" id="UP001165082">
    <property type="component" value="Unassembled WGS sequence"/>
</dbReference>
<keyword evidence="3 7" id="KW-0812">Transmembrane</keyword>
<dbReference type="AlphaFoldDB" id="A0A9W6ZFA7"/>
<dbReference type="PANTHER" id="PTHR16172">
    <property type="entry name" value="MAJOR FACILITATOR SUPERFAMILY DOMAIN-CONTAINING PROTEIN 6-LIKE"/>
    <property type="match status" value="1"/>
</dbReference>
<dbReference type="InterPro" id="IPR036259">
    <property type="entry name" value="MFS_trans_sf"/>
</dbReference>
<evidence type="ECO:0000256" key="5">
    <source>
        <dbReference type="ARBA" id="ARBA00023136"/>
    </source>
</evidence>
<evidence type="ECO:0000256" key="7">
    <source>
        <dbReference type="SAM" id="Phobius"/>
    </source>
</evidence>
<dbReference type="EMBL" id="BRXZ01001932">
    <property type="protein sequence ID" value="GMH50033.1"/>
    <property type="molecule type" value="Genomic_DNA"/>
</dbReference>
<evidence type="ECO:0000313" key="10">
    <source>
        <dbReference type="EMBL" id="GMH50033.1"/>
    </source>
</evidence>
<feature type="signal peptide" evidence="8">
    <location>
        <begin position="1"/>
        <end position="18"/>
    </location>
</feature>
<evidence type="ECO:0000259" key="9">
    <source>
        <dbReference type="Pfam" id="PF12832"/>
    </source>
</evidence>
<comment type="caution">
    <text evidence="10">The sequence shown here is derived from an EMBL/GenBank/DDBJ whole genome shotgun (WGS) entry which is preliminary data.</text>
</comment>
<feature type="transmembrane region" description="Helical" evidence="7">
    <location>
        <begin position="213"/>
        <end position="233"/>
    </location>
</feature>
<comment type="subcellular location">
    <subcellularLocation>
        <location evidence="1">Membrane</location>
        <topology evidence="1">Multi-pass membrane protein</topology>
    </subcellularLocation>
</comment>
<keyword evidence="5 7" id="KW-0472">Membrane</keyword>